<keyword evidence="2" id="KW-1185">Reference proteome</keyword>
<accession>A0ABD0KCL2</accession>
<comment type="caution">
    <text evidence="1">The sequence shown here is derived from an EMBL/GenBank/DDBJ whole genome shotgun (WGS) entry which is preliminary data.</text>
</comment>
<evidence type="ECO:0000313" key="1">
    <source>
        <dbReference type="EMBL" id="KAK7484916.1"/>
    </source>
</evidence>
<reference evidence="1 2" key="1">
    <citation type="journal article" date="2023" name="Sci. Data">
        <title>Genome assembly of the Korean intertidal mud-creeper Batillaria attramentaria.</title>
        <authorList>
            <person name="Patra A.K."/>
            <person name="Ho P.T."/>
            <person name="Jun S."/>
            <person name="Lee S.J."/>
            <person name="Kim Y."/>
            <person name="Won Y.J."/>
        </authorList>
    </citation>
    <scope>NUCLEOTIDE SEQUENCE [LARGE SCALE GENOMIC DNA]</scope>
    <source>
        <strain evidence="1">Wonlab-2016</strain>
    </source>
</reference>
<dbReference type="Proteomes" id="UP001519460">
    <property type="component" value="Unassembled WGS sequence"/>
</dbReference>
<evidence type="ECO:0000313" key="2">
    <source>
        <dbReference type="Proteomes" id="UP001519460"/>
    </source>
</evidence>
<gene>
    <name evidence="1" type="ORF">BaRGS_00023836</name>
</gene>
<sequence>MNGVWQSVHHNDQSLNLGKCLVHTTNMDARIMEGLLCDRYGKKFKAYRVNDFNFESINKLRDIPEFNASHSVFPMPDDTNHYKLHRYSDDFTNLKPLKGADKQDIQEVVKVSVDRLNEKYNTSTCTRTWSTVTGALTTAWHGVHPGPHAA</sequence>
<proteinExistence type="predicted"/>
<dbReference type="AlphaFoldDB" id="A0ABD0KCL2"/>
<dbReference type="EMBL" id="JACVVK020000202">
    <property type="protein sequence ID" value="KAK7484916.1"/>
    <property type="molecule type" value="Genomic_DNA"/>
</dbReference>
<organism evidence="1 2">
    <name type="scientific">Batillaria attramentaria</name>
    <dbReference type="NCBI Taxonomy" id="370345"/>
    <lineage>
        <taxon>Eukaryota</taxon>
        <taxon>Metazoa</taxon>
        <taxon>Spiralia</taxon>
        <taxon>Lophotrochozoa</taxon>
        <taxon>Mollusca</taxon>
        <taxon>Gastropoda</taxon>
        <taxon>Caenogastropoda</taxon>
        <taxon>Sorbeoconcha</taxon>
        <taxon>Cerithioidea</taxon>
        <taxon>Batillariidae</taxon>
        <taxon>Batillaria</taxon>
    </lineage>
</organism>
<name>A0ABD0KCL2_9CAEN</name>
<protein>
    <submittedName>
        <fullName evidence="1">Uncharacterized protein</fullName>
    </submittedName>
</protein>